<dbReference type="GO" id="GO:0098554">
    <property type="term" value="C:cytoplasmic side of endoplasmic reticulum membrane"/>
    <property type="evidence" value="ECO:0007669"/>
    <property type="project" value="TreeGrafter"/>
</dbReference>
<dbReference type="PANTHER" id="PTHR12174:SF23">
    <property type="entry name" value="MINOR HISTOCOMPATIBILITY ANTIGEN H13"/>
    <property type="match status" value="1"/>
</dbReference>
<evidence type="ECO:0000313" key="10">
    <source>
        <dbReference type="RefSeq" id="XP_033767527.1"/>
    </source>
</evidence>
<dbReference type="Pfam" id="PF04258">
    <property type="entry name" value="Peptidase_A22B"/>
    <property type="match status" value="1"/>
</dbReference>
<keyword evidence="3 9" id="KW-0812">Transmembrane</keyword>
<evidence type="ECO:0000256" key="9">
    <source>
        <dbReference type="SAM" id="Phobius"/>
    </source>
</evidence>
<keyword evidence="6 9" id="KW-1133">Transmembrane helix</keyword>
<dbReference type="InterPro" id="IPR007369">
    <property type="entry name" value="Peptidase_A22B_SPP"/>
</dbReference>
<proteinExistence type="inferred from homology"/>
<feature type="transmembrane region" description="Helical" evidence="9">
    <location>
        <begin position="303"/>
        <end position="323"/>
    </location>
</feature>
<reference evidence="10" key="3">
    <citation type="submission" date="2025-07" db="EMBL/GenBank/DDBJ databases">
        <authorList>
            <consortium name="NCBI Genome Project"/>
        </authorList>
    </citation>
    <scope>NUCLEOTIDE SEQUENCE</scope>
    <source>
        <strain evidence="10">CBS432</strain>
    </source>
</reference>
<organism evidence="10">
    <name type="scientific">Saccharomyces paradoxus</name>
    <name type="common">Yeast</name>
    <name type="synonym">Saccharomyces douglasii</name>
    <dbReference type="NCBI Taxonomy" id="27291"/>
    <lineage>
        <taxon>Eukaryota</taxon>
        <taxon>Fungi</taxon>
        <taxon>Dikarya</taxon>
        <taxon>Ascomycota</taxon>
        <taxon>Saccharomycotina</taxon>
        <taxon>Saccharomycetes</taxon>
        <taxon>Saccharomycetales</taxon>
        <taxon>Saccharomycetaceae</taxon>
        <taxon>Saccharomyces</taxon>
    </lineage>
</organism>
<evidence type="ECO:0000256" key="4">
    <source>
        <dbReference type="ARBA" id="ARBA00022801"/>
    </source>
</evidence>
<feature type="region of interest" description="Disordered" evidence="8">
    <location>
        <begin position="560"/>
        <end position="592"/>
    </location>
</feature>
<dbReference type="GO" id="GO:0006465">
    <property type="term" value="P:signal peptide processing"/>
    <property type="evidence" value="ECO:0007669"/>
    <property type="project" value="TreeGrafter"/>
</dbReference>
<keyword evidence="7 9" id="KW-0472">Membrane</keyword>
<evidence type="ECO:0000256" key="1">
    <source>
        <dbReference type="ARBA" id="ARBA00004477"/>
    </source>
</evidence>
<dbReference type="KEGG" id="spao:SPAR_K01120"/>
<reference evidence="10" key="1">
    <citation type="journal article" date="2017" name="Nat. Genet.">
        <title>Contrasting evolutionary genome dynamics between domesticated and wild yeasts.</title>
        <authorList>
            <person name="Yue J.X."/>
            <person name="Li J."/>
            <person name="Aigrain L."/>
            <person name="Hallin J."/>
            <person name="Persson K."/>
            <person name="Oliver K."/>
            <person name="Bergstrom A."/>
            <person name="Coupland P."/>
            <person name="Warringer J."/>
            <person name="Lagomarsino M.C."/>
            <person name="Fischer G."/>
            <person name="Durbin R."/>
            <person name="Liti G."/>
        </authorList>
    </citation>
    <scope>NUCLEOTIDE SEQUENCE</scope>
    <source>
        <strain evidence="10">CBS432</strain>
    </source>
</reference>
<feature type="transmembrane region" description="Helical" evidence="9">
    <location>
        <begin position="357"/>
        <end position="382"/>
    </location>
</feature>
<dbReference type="OrthoDB" id="29661at2759"/>
<evidence type="ECO:0000256" key="6">
    <source>
        <dbReference type="ARBA" id="ARBA00022989"/>
    </source>
</evidence>
<evidence type="ECO:0000256" key="3">
    <source>
        <dbReference type="ARBA" id="ARBA00022692"/>
    </source>
</evidence>
<protein>
    <submittedName>
        <fullName evidence="10">Aspartic endopeptidase</fullName>
    </submittedName>
</protein>
<keyword evidence="4" id="KW-0378">Hydrolase</keyword>
<dbReference type="GO" id="GO:0042500">
    <property type="term" value="F:aspartic endopeptidase activity, intramembrane cleaving"/>
    <property type="evidence" value="ECO:0007669"/>
    <property type="project" value="InterPro"/>
</dbReference>
<dbReference type="SMART" id="SM00730">
    <property type="entry name" value="PSN"/>
    <property type="match status" value="1"/>
</dbReference>
<reference evidence="10" key="2">
    <citation type="submission" date="2020-01" db="EMBL/GenBank/DDBJ databases">
        <title>Population-level Yeast Reference Genomes.</title>
        <authorList>
            <person name="Yue J.-X."/>
        </authorList>
    </citation>
    <scope>NUCLEOTIDE SEQUENCE</scope>
    <source>
        <strain evidence="10">CBS432</strain>
    </source>
</reference>
<comment type="similarity">
    <text evidence="2">Belongs to the peptidase A22B family.</text>
</comment>
<comment type="subcellular location">
    <subcellularLocation>
        <location evidence="1">Endoplasmic reticulum membrane</location>
        <topology evidence="1">Multi-pass membrane protein</topology>
    </subcellularLocation>
</comment>
<sequence>MSKYLNSFIDHVSDWSSRAFGANSSSASQGASNKELEQVFEQINAIVENHNDNLATTFDKISYRVAHKIIHLVESHSLVFNYATLVLIASALVAIGSFTSISSIPFTALPPTREHPLFDPTDFDVDHDCHVIYSEDDEEKKKKKKSKRFFDMMDEKHAIILPLTSGCTLLALYFVIKKLHLNWLKYVAKILNFNITLLNIPAATFVYSYFLNSLFRNLSHFASWNPLVVLPRYRVTIADDNEDLNKIGGFVTNLNYEDVLTNSVVHKKTLDEIEKDHWMKHFYRRELLEPKDIKSKRQISNMYLNNVLIVSFVLSVISTAYFYLSPNDWLISDAVSMNMAIWSIAQLKLKNLKSGALILIALFFYDIYFVFGTDVMVTVATNLHIPVKLSLPVKFNTAQNNFNFSILGLGDIALPGMFIAMCYKYDIWKWHLDHDDTEFHFLNWSYVGKYFITAMVSYIVSLISAMVSSSIFNTAQPALLYIVPSLLISTTLVACWNKDFKQFWNFQYDTIEVDKSLKKAIENKEDSITYSTFILSEYYDDADKYALLVDDVTENFNDDEEFVQEEDFNDSSEEELSEEELSEEDPLDDESS</sequence>
<feature type="transmembrane region" description="Helical" evidence="9">
    <location>
        <begin position="78"/>
        <end position="101"/>
    </location>
</feature>
<evidence type="ECO:0000256" key="2">
    <source>
        <dbReference type="ARBA" id="ARBA00006859"/>
    </source>
</evidence>
<feature type="transmembrane region" description="Helical" evidence="9">
    <location>
        <begin position="450"/>
        <end position="472"/>
    </location>
</feature>
<dbReference type="AlphaFoldDB" id="A0A8B8UUS9"/>
<feature type="transmembrane region" description="Helical" evidence="9">
    <location>
        <begin position="158"/>
        <end position="176"/>
    </location>
</feature>
<evidence type="ECO:0000256" key="5">
    <source>
        <dbReference type="ARBA" id="ARBA00022824"/>
    </source>
</evidence>
<dbReference type="InterPro" id="IPR006639">
    <property type="entry name" value="Preselin/SPP"/>
</dbReference>
<name>A0A8B8UUS9_SACPA</name>
<dbReference type="GeneID" id="54631880"/>
<dbReference type="PANTHER" id="PTHR12174">
    <property type="entry name" value="SIGNAL PEPTIDE PEPTIDASE"/>
    <property type="match status" value="1"/>
</dbReference>
<dbReference type="VEuPathDB" id="FungiDB:SPAR_K01120"/>
<feature type="transmembrane region" description="Helical" evidence="9">
    <location>
        <begin position="478"/>
        <end position="496"/>
    </location>
</feature>
<reference evidence="10" key="4">
    <citation type="submission" date="2025-08" db="UniProtKB">
        <authorList>
            <consortium name="RefSeq"/>
        </authorList>
    </citation>
    <scope>IDENTIFICATION</scope>
    <source>
        <strain evidence="10">CBS432</strain>
    </source>
</reference>
<accession>A0A8B8UUS9</accession>
<feature type="transmembrane region" description="Helical" evidence="9">
    <location>
        <begin position="402"/>
        <end position="423"/>
    </location>
</feature>
<dbReference type="GO" id="GO:0033619">
    <property type="term" value="P:membrane protein proteolysis"/>
    <property type="evidence" value="ECO:0007669"/>
    <property type="project" value="TreeGrafter"/>
</dbReference>
<keyword evidence="5" id="KW-0256">Endoplasmic reticulum</keyword>
<dbReference type="GO" id="GO:0098553">
    <property type="term" value="C:lumenal side of endoplasmic reticulum membrane"/>
    <property type="evidence" value="ECO:0007669"/>
    <property type="project" value="TreeGrafter"/>
</dbReference>
<dbReference type="RefSeq" id="XP_033767527.1">
    <property type="nucleotide sequence ID" value="XM_033911636.1"/>
</dbReference>
<evidence type="ECO:0000256" key="7">
    <source>
        <dbReference type="ARBA" id="ARBA00023136"/>
    </source>
</evidence>
<evidence type="ECO:0000256" key="8">
    <source>
        <dbReference type="SAM" id="MobiDB-lite"/>
    </source>
</evidence>
<gene>
    <name evidence="10" type="primary">YPF1</name>
    <name evidence="10" type="ORF">SPAR_K01120</name>
</gene>